<dbReference type="EMBL" id="JAESVA010000010">
    <property type="protein sequence ID" value="MCB8882909.1"/>
    <property type="molecule type" value="Genomic_DNA"/>
</dbReference>
<sequence>MEIHSSVTLKRVMDAANRRLTTLDDPGLCLHCGADAEGVEPDAQEYECEICGESGVYGAEEILMRLELP</sequence>
<evidence type="ECO:0000313" key="1">
    <source>
        <dbReference type="EMBL" id="MCB8882909.1"/>
    </source>
</evidence>
<reference evidence="1 2" key="1">
    <citation type="journal article" date="2021" name="Microorganisms">
        <title>Acidisoma silvae sp. nov. and Acidisomacellulosilytica sp. nov., Two Acidophilic Bacteria Isolated from Decaying Wood, Hydrolyzing Cellulose and Producing Poly-3-hydroxybutyrate.</title>
        <authorList>
            <person name="Mieszkin S."/>
            <person name="Pouder E."/>
            <person name="Uroz S."/>
            <person name="Simon-Colin C."/>
            <person name="Alain K."/>
        </authorList>
    </citation>
    <scope>NUCLEOTIDE SEQUENCE [LARGE SCALE GENOMIC DNA]</scope>
    <source>
        <strain evidence="1 2">HW T5.17</strain>
    </source>
</reference>
<keyword evidence="2" id="KW-1185">Reference proteome</keyword>
<proteinExistence type="predicted"/>
<protein>
    <submittedName>
        <fullName evidence="1">Uncharacterized protein</fullName>
    </submittedName>
</protein>
<dbReference type="AlphaFoldDB" id="A0A963Z5F7"/>
<evidence type="ECO:0000313" key="2">
    <source>
        <dbReference type="Proteomes" id="UP000721844"/>
    </source>
</evidence>
<dbReference type="RefSeq" id="WP_227309567.1">
    <property type="nucleotide sequence ID" value="NZ_JAESVA010000010.1"/>
</dbReference>
<comment type="caution">
    <text evidence="1">The sequence shown here is derived from an EMBL/GenBank/DDBJ whole genome shotgun (WGS) entry which is preliminary data.</text>
</comment>
<name>A0A963Z5F7_9PROT</name>
<accession>A0A963Z5F7</accession>
<gene>
    <name evidence="1" type="ORF">ACELLULO517_21865</name>
</gene>
<dbReference type="Proteomes" id="UP000721844">
    <property type="component" value="Unassembled WGS sequence"/>
</dbReference>
<organism evidence="1 2">
    <name type="scientific">Acidisoma cellulosilyticum</name>
    <dbReference type="NCBI Taxonomy" id="2802395"/>
    <lineage>
        <taxon>Bacteria</taxon>
        <taxon>Pseudomonadati</taxon>
        <taxon>Pseudomonadota</taxon>
        <taxon>Alphaproteobacteria</taxon>
        <taxon>Acetobacterales</taxon>
        <taxon>Acidocellaceae</taxon>
        <taxon>Acidisoma</taxon>
    </lineage>
</organism>